<sequence>MIFDTYKKPFPSLTGYYWGMYFVFEPLSLLGPLFTVFFDKSKGTSWFYNELVPLNDNPGPLHDRSIMVVWQLVNSYVLLACALTIAYTNIRDLTTRDLVSQEKRVGFILALLSLGDITHLLATVVALPEHLRFDPGAWNGMLHGQINFVIVLLVGRLAWFLGIGRQSYYFTAKQATPGRSGQKA</sequence>
<name>A0ACD3AL76_9AGAR</name>
<dbReference type="EMBL" id="ML208407">
    <property type="protein sequence ID" value="TFK66357.1"/>
    <property type="molecule type" value="Genomic_DNA"/>
</dbReference>
<gene>
    <name evidence="1" type="ORF">BDN72DRAFT_899880</name>
</gene>
<organism evidence="1 2">
    <name type="scientific">Pluteus cervinus</name>
    <dbReference type="NCBI Taxonomy" id="181527"/>
    <lineage>
        <taxon>Eukaryota</taxon>
        <taxon>Fungi</taxon>
        <taxon>Dikarya</taxon>
        <taxon>Basidiomycota</taxon>
        <taxon>Agaricomycotina</taxon>
        <taxon>Agaricomycetes</taxon>
        <taxon>Agaricomycetidae</taxon>
        <taxon>Agaricales</taxon>
        <taxon>Pluteineae</taxon>
        <taxon>Pluteaceae</taxon>
        <taxon>Pluteus</taxon>
    </lineage>
</organism>
<evidence type="ECO:0000313" key="1">
    <source>
        <dbReference type="EMBL" id="TFK66357.1"/>
    </source>
</evidence>
<evidence type="ECO:0000313" key="2">
    <source>
        <dbReference type="Proteomes" id="UP000308600"/>
    </source>
</evidence>
<dbReference type="Proteomes" id="UP000308600">
    <property type="component" value="Unassembled WGS sequence"/>
</dbReference>
<accession>A0ACD3AL76</accession>
<reference evidence="1 2" key="1">
    <citation type="journal article" date="2019" name="Nat. Ecol. Evol.">
        <title>Megaphylogeny resolves global patterns of mushroom evolution.</title>
        <authorList>
            <person name="Varga T."/>
            <person name="Krizsan K."/>
            <person name="Foldi C."/>
            <person name="Dima B."/>
            <person name="Sanchez-Garcia M."/>
            <person name="Sanchez-Ramirez S."/>
            <person name="Szollosi G.J."/>
            <person name="Szarkandi J.G."/>
            <person name="Papp V."/>
            <person name="Albert L."/>
            <person name="Andreopoulos W."/>
            <person name="Angelini C."/>
            <person name="Antonin V."/>
            <person name="Barry K.W."/>
            <person name="Bougher N.L."/>
            <person name="Buchanan P."/>
            <person name="Buyck B."/>
            <person name="Bense V."/>
            <person name="Catcheside P."/>
            <person name="Chovatia M."/>
            <person name="Cooper J."/>
            <person name="Damon W."/>
            <person name="Desjardin D."/>
            <person name="Finy P."/>
            <person name="Geml J."/>
            <person name="Haridas S."/>
            <person name="Hughes K."/>
            <person name="Justo A."/>
            <person name="Karasinski D."/>
            <person name="Kautmanova I."/>
            <person name="Kiss B."/>
            <person name="Kocsube S."/>
            <person name="Kotiranta H."/>
            <person name="LaButti K.M."/>
            <person name="Lechner B.E."/>
            <person name="Liimatainen K."/>
            <person name="Lipzen A."/>
            <person name="Lukacs Z."/>
            <person name="Mihaltcheva S."/>
            <person name="Morgado L.N."/>
            <person name="Niskanen T."/>
            <person name="Noordeloos M.E."/>
            <person name="Ohm R.A."/>
            <person name="Ortiz-Santana B."/>
            <person name="Ovrebo C."/>
            <person name="Racz N."/>
            <person name="Riley R."/>
            <person name="Savchenko A."/>
            <person name="Shiryaev A."/>
            <person name="Soop K."/>
            <person name="Spirin V."/>
            <person name="Szebenyi C."/>
            <person name="Tomsovsky M."/>
            <person name="Tulloss R.E."/>
            <person name="Uehling J."/>
            <person name="Grigoriev I.V."/>
            <person name="Vagvolgyi C."/>
            <person name="Papp T."/>
            <person name="Martin F.M."/>
            <person name="Miettinen O."/>
            <person name="Hibbett D.S."/>
            <person name="Nagy L.G."/>
        </authorList>
    </citation>
    <scope>NUCLEOTIDE SEQUENCE [LARGE SCALE GENOMIC DNA]</scope>
    <source>
        <strain evidence="1 2">NL-1719</strain>
    </source>
</reference>
<keyword evidence="2" id="KW-1185">Reference proteome</keyword>
<proteinExistence type="predicted"/>
<protein>
    <submittedName>
        <fullName evidence="1">Uncharacterized protein</fullName>
    </submittedName>
</protein>